<reference evidence="2 3" key="2">
    <citation type="journal article" date="2022" name="Mar. Drugs">
        <title>Bioassay-Guided Fractionation Leads to the Detection of Cholic Acid Generated by the Rare Thalassomonas sp.</title>
        <authorList>
            <person name="Pheiffer F."/>
            <person name="Schneider Y.K."/>
            <person name="Hansen E.H."/>
            <person name="Andersen J.H."/>
            <person name="Isaksson J."/>
            <person name="Busche T."/>
            <person name="R C."/>
            <person name="Kalinowski J."/>
            <person name="Zyl L.V."/>
            <person name="Trindade M."/>
        </authorList>
    </citation>
    <scope>NUCLEOTIDE SEQUENCE [LARGE SCALE GENOMIC DNA]</scope>
    <source>
        <strain evidence="2 3">A5K-106</strain>
    </source>
</reference>
<dbReference type="Pfam" id="PF13487">
    <property type="entry name" value="HD_5"/>
    <property type="match status" value="1"/>
</dbReference>
<dbReference type="SUPFAM" id="SSF109604">
    <property type="entry name" value="HD-domain/PDEase-like"/>
    <property type="match status" value="2"/>
</dbReference>
<sequence length="533" mass="60030">MNNVELFTEIGIALSTEKDHRLLLEKILLNAIILTRADGGTIYSVTEEHTLKFETIINKSLKLHLGGTTEHKITFADIPIYINDKINTKAMVAVAAATGDIINIKDAYHDKHYDTSAARQMDSQTGYRTQSVLTLPMKDHLGELNGVLQLLNATDESGEVVPFNQENQLQVRALASLAAVVLTNKQLIDDMETLFTTFSKLIAEAIDKKSPYTGGHCRRVPEITLLLARACHETDSGPLKDFTLTLEDFHEISVAAWLHDCGKVATPAHIMDKATKLEGIFDRIALVDARFEIARRDLEHHPELSPISRQQKLTQLESDREFIRQANIGSEFFNQEKIDRVRQISQHYQVIIASEKQTILSDNEVHHLITQRGTLTAQERQIINEHMDITVEMLESTKFPKHLQNVPEYACGHHEKMDGSGYPKGLTRDQMSVPARMMAIADIFEALTAADRPYKVAKTLSESLTILGRMKLDHHIDPDIFDVFIDKQVYLDFARSALKPEQIDDFDINTIPGYLPPKQRKGLAAAIKTRQKG</sequence>
<dbReference type="SUPFAM" id="SSF55781">
    <property type="entry name" value="GAF domain-like"/>
    <property type="match status" value="1"/>
</dbReference>
<gene>
    <name evidence="2" type="ORF">SG35_003540</name>
</gene>
<keyword evidence="3" id="KW-1185">Reference proteome</keyword>
<evidence type="ECO:0000313" key="3">
    <source>
        <dbReference type="Proteomes" id="UP000032568"/>
    </source>
</evidence>
<protein>
    <submittedName>
        <fullName evidence="2">GAF domain-containing protein</fullName>
    </submittedName>
</protein>
<dbReference type="CDD" id="cd00077">
    <property type="entry name" value="HDc"/>
    <property type="match status" value="1"/>
</dbReference>
<dbReference type="EMBL" id="CP059735">
    <property type="protein sequence ID" value="WDD99755.1"/>
    <property type="molecule type" value="Genomic_DNA"/>
</dbReference>
<dbReference type="InterPro" id="IPR003607">
    <property type="entry name" value="HD/PDEase_dom"/>
</dbReference>
<evidence type="ECO:0000259" key="1">
    <source>
        <dbReference type="PROSITE" id="PS51832"/>
    </source>
</evidence>
<dbReference type="GO" id="GO:0008081">
    <property type="term" value="F:phosphoric diester hydrolase activity"/>
    <property type="evidence" value="ECO:0007669"/>
    <property type="project" value="UniProtKB-ARBA"/>
</dbReference>
<dbReference type="InterPro" id="IPR003018">
    <property type="entry name" value="GAF"/>
</dbReference>
<dbReference type="Proteomes" id="UP000032568">
    <property type="component" value="Chromosome"/>
</dbReference>
<proteinExistence type="predicted"/>
<dbReference type="KEGG" id="tact:SG35_003540"/>
<reference evidence="2 3" key="1">
    <citation type="journal article" date="2015" name="Genome Announc.">
        <title>Draft Genome Sequences of Marine Isolates of Thalassomonas viridans and Thalassomonas actiniarum.</title>
        <authorList>
            <person name="Olonade I."/>
            <person name="van Zyl L.J."/>
            <person name="Trindade M."/>
        </authorList>
    </citation>
    <scope>NUCLEOTIDE SEQUENCE [LARGE SCALE GENOMIC DNA]</scope>
    <source>
        <strain evidence="2 3">A5K-106</strain>
    </source>
</reference>
<dbReference type="AlphaFoldDB" id="A0AAE9YRA7"/>
<dbReference type="Gene3D" id="1.10.3210.10">
    <property type="entry name" value="Hypothetical protein af1432"/>
    <property type="match status" value="2"/>
</dbReference>
<name>A0AAE9YRA7_9GAMM</name>
<dbReference type="PANTHER" id="PTHR43155:SF2">
    <property type="entry name" value="CYCLIC DI-GMP PHOSPHODIESTERASE PA4108"/>
    <property type="match status" value="1"/>
</dbReference>
<organism evidence="2 3">
    <name type="scientific">Thalassomonas actiniarum</name>
    <dbReference type="NCBI Taxonomy" id="485447"/>
    <lineage>
        <taxon>Bacteria</taxon>
        <taxon>Pseudomonadati</taxon>
        <taxon>Pseudomonadota</taxon>
        <taxon>Gammaproteobacteria</taxon>
        <taxon>Alteromonadales</taxon>
        <taxon>Colwelliaceae</taxon>
        <taxon>Thalassomonas</taxon>
    </lineage>
</organism>
<accession>A0AAE9YRA7</accession>
<dbReference type="RefSeq" id="WP_044834149.1">
    <property type="nucleotide sequence ID" value="NZ_CP059735.1"/>
</dbReference>
<dbReference type="PANTHER" id="PTHR43155">
    <property type="entry name" value="CYCLIC DI-GMP PHOSPHODIESTERASE PA4108-RELATED"/>
    <property type="match status" value="1"/>
</dbReference>
<dbReference type="InterPro" id="IPR029016">
    <property type="entry name" value="GAF-like_dom_sf"/>
</dbReference>
<evidence type="ECO:0000313" key="2">
    <source>
        <dbReference type="EMBL" id="WDD99755.1"/>
    </source>
</evidence>
<dbReference type="InterPro" id="IPR037522">
    <property type="entry name" value="HD_GYP_dom"/>
</dbReference>
<dbReference type="SMART" id="SM00065">
    <property type="entry name" value="GAF"/>
    <property type="match status" value="1"/>
</dbReference>
<feature type="domain" description="HD-GYP" evidence="1">
    <location>
        <begin position="296"/>
        <end position="500"/>
    </location>
</feature>
<dbReference type="PROSITE" id="PS51832">
    <property type="entry name" value="HD_GYP"/>
    <property type="match status" value="1"/>
</dbReference>
<dbReference type="Gene3D" id="3.30.450.40">
    <property type="match status" value="1"/>
</dbReference>
<dbReference type="SMART" id="SM00471">
    <property type="entry name" value="HDc"/>
    <property type="match status" value="1"/>
</dbReference>